<proteinExistence type="predicted"/>
<dbReference type="GO" id="GO:0005524">
    <property type="term" value="F:ATP binding"/>
    <property type="evidence" value="ECO:0007669"/>
    <property type="project" value="UniProtKB-KW"/>
</dbReference>
<dbReference type="Proteomes" id="UP000515976">
    <property type="component" value="Chromosome"/>
</dbReference>
<dbReference type="InterPro" id="IPR027417">
    <property type="entry name" value="P-loop_NTPase"/>
</dbReference>
<dbReference type="EMBL" id="CP060712">
    <property type="protein sequence ID" value="QNN48448.1"/>
    <property type="molecule type" value="Genomic_DNA"/>
</dbReference>
<keyword evidence="2" id="KW-1185">Reference proteome</keyword>
<evidence type="ECO:0000313" key="1">
    <source>
        <dbReference type="EMBL" id="QNN48448.1"/>
    </source>
</evidence>
<protein>
    <submittedName>
        <fullName evidence="1">ATP-binding protein</fullName>
    </submittedName>
</protein>
<dbReference type="KEGG" id="pei:H9L10_08845"/>
<sequence>METTLKSHPETDELVRRLRESLREWAQGELAERDDAEITAGLELAVNAVAANGFGLDELVRARFDPGVLAESVVHAAHQSDSEWANSEQARFRIAERGIRMAATSLAKAAAENAPALREVFAVLSQQIASLERRVREVEARDAQPMPGRAAFLAISEQARAELTPDTLPEVDRRDLIQPGLNRLRRDGTPLAIVGDGGLGKSVFAGQIYDALLADGRAVVIVPCSSVPRAASLATAKDVDLALCQAATGLDDVPVFTAALEDLARGGQVCVIIDTLDLILSESSARVIAALLRRIAEQHGLVVLCREREWIDFDLAKSLPPRTVLPLPRLTPDEILAWGEAFVAASTNVSPLFVESLSRAAHATGGSEVLGVPLRLAMACELYGGLGPIPDDLTVAALYRSYWDRRIALDREGLRGEAARAQEEAALAIAGAIWEESHERFVESARPLGAIDWGAVDRLRGEGVLREVAGRFRFFHQTFAEFAVAQYLVAAGQTPDLERLRVRLYENDSGMWGVAAYLLQSELEVSRYDTLAEAVPVDVGTGMRIRLRSALEQPDDDRSIHLVQELAVAAPEELALFADLFLSVGESRRRVAASVLLDLLVNQTGKLNRLAQVAASLLATLDVKARADLLVPAIVALVTRDPALPAVLVSPVVTRLLSGFPTELVEGDLALLVGLYPALPDPGRAHIIARVAAQPESRFQELLEIALRSGLPSGSPDDAGQLLARSWSDPGWRAAQNWKTWRDLLLGEWPQRWDAAQTRAVVKVASHDVGVFEELLREALTPTVTSGRPRVHNAAEFLATYWPTRTAEVILAQGVAADRVAVATASTLMRRVCDEVRADTRQALAEVLWSRRSVDVQTALPALVRLMAGNEPTFVALEGELCERFEEGGPDRARWNCFEAMLQTLTPAQVLAHQPLVALLASGQHATDRINSAVLEGFLAPVSAAARSQCEKIFQWERRTSAVSACARTLHEGLPQWDSRELDADGVPWLVTLLPTRVPKAVEHVAGAIHSRIQTATWNPGMSQRVVDRIVASLRDGEDPQVSKKLRMILMGVLRGPSAKADVTVAHVEQILSAYWDALDADAAAGRSNRSAALWAGLNSTASALALNMYDQEASEELLFRIVHTDSKPLSNRSSRYTAQTVTTYLERDHSRLAHIEGMWASMPQTARIAVAEALDRGLIPGKETTAQRLLNLGAQSEAAARLLSIVETGGSRILR</sequence>
<keyword evidence="1" id="KW-0547">Nucleotide-binding</keyword>
<dbReference type="RefSeq" id="WP_166100886.1">
    <property type="nucleotide sequence ID" value="NZ_BMMY01000007.1"/>
</dbReference>
<keyword evidence="1" id="KW-0067">ATP-binding</keyword>
<organism evidence="1 2">
    <name type="scientific">Phycicoccus endophyticus</name>
    <dbReference type="NCBI Taxonomy" id="1690220"/>
    <lineage>
        <taxon>Bacteria</taxon>
        <taxon>Bacillati</taxon>
        <taxon>Actinomycetota</taxon>
        <taxon>Actinomycetes</taxon>
        <taxon>Micrococcales</taxon>
        <taxon>Intrasporangiaceae</taxon>
        <taxon>Phycicoccus</taxon>
    </lineage>
</organism>
<evidence type="ECO:0000313" key="2">
    <source>
        <dbReference type="Proteomes" id="UP000515976"/>
    </source>
</evidence>
<reference evidence="1 2" key="1">
    <citation type="submission" date="2020-08" db="EMBL/GenBank/DDBJ databases">
        <title>Genome sequence of Phycicoccus endophyticus JCM 31784T.</title>
        <authorList>
            <person name="Hyun D.-W."/>
            <person name="Bae J.-W."/>
        </authorList>
    </citation>
    <scope>NUCLEOTIDE SEQUENCE [LARGE SCALE GENOMIC DNA]</scope>
    <source>
        <strain evidence="1 2">JCM 31784</strain>
    </source>
</reference>
<gene>
    <name evidence="1" type="ORF">H9L10_08845</name>
</gene>
<dbReference type="SUPFAM" id="SSF52540">
    <property type="entry name" value="P-loop containing nucleoside triphosphate hydrolases"/>
    <property type="match status" value="1"/>
</dbReference>
<name>A0A7G9QYM3_9MICO</name>
<dbReference type="AlphaFoldDB" id="A0A7G9QYM3"/>
<accession>A0A7G9QYM3</accession>